<evidence type="ECO:0000313" key="1">
    <source>
        <dbReference type="EMBL" id="QPE05197.1"/>
    </source>
</evidence>
<protein>
    <submittedName>
        <fullName evidence="1">Uncharacterized protein</fullName>
    </submittedName>
</protein>
<keyword evidence="2" id="KW-1185">Reference proteome</keyword>
<gene>
    <name evidence="1" type="ORF">IT882_03680</name>
</gene>
<dbReference type="KEGG" id="msf:IT882_03680"/>
<name>A0A7S8RHZ7_9MICO</name>
<organism evidence="1 2">
    <name type="scientific">Microbacterium schleiferi</name>
    <dbReference type="NCBI Taxonomy" id="69362"/>
    <lineage>
        <taxon>Bacteria</taxon>
        <taxon>Bacillati</taxon>
        <taxon>Actinomycetota</taxon>
        <taxon>Actinomycetes</taxon>
        <taxon>Micrococcales</taxon>
        <taxon>Microbacteriaceae</taxon>
        <taxon>Microbacterium</taxon>
    </lineage>
</organism>
<proteinExistence type="predicted"/>
<accession>A0A7S8RHZ7</accession>
<dbReference type="Pfam" id="PF05045">
    <property type="entry name" value="RgpF"/>
    <property type="match status" value="1"/>
</dbReference>
<dbReference type="Proteomes" id="UP000594480">
    <property type="component" value="Chromosome"/>
</dbReference>
<reference evidence="1 2" key="1">
    <citation type="submission" date="2020-11" db="EMBL/GenBank/DDBJ databases">
        <title>Amino acid is mineralized and recycled by bacteria in oceanic microbiome.</title>
        <authorList>
            <person name="Zheng L.Y."/>
        </authorList>
    </citation>
    <scope>NUCLEOTIDE SEQUENCE [LARGE SCALE GENOMIC DNA]</scope>
    <source>
        <strain evidence="1 2">A32-1</strain>
    </source>
</reference>
<dbReference type="AlphaFoldDB" id="A0A7S8RHZ7"/>
<sequence length="626" mass="69550">MSVRLARDRRRVILYALPRARRNVDRYVIRALSALRDSGAEVVVVVTGSLDSAARAELQRYCSTLADAGDVPFARRMYKWALQESGLHPEDVDEIVLTGSGWFGPTHRGLIDVFAAMDDSDADLWELIEQRAQLLQEFPAEGFPHVEEPYLWVRVRGALTSSDFLYGGSTGVPLARRASSQGFSTAAMFTAESMGSEDPALMSVEHLIEAGCPVLPRGPFAAYPPFLQRHAVIGRELMSMAVRRGFDLDEVLEGLTRTIAPKALNANIGMLEVLLPSSPESVPSLRILALAHITDLNAAEDLLQRLESLPEGYDLVVTTTDGAKAALLGRLMNTDGGKMRHAEVRVTPASPGRDMSDLFIACRDLLLGGNYDLLVKVHARPMGRKTRVVRQYFRRYQLDNMLASQEYVAQILNLFMKEKGLGLVFPPMIHIGYHTMGKGWSHYRRMANLLAARMGIQVPADEVSPLAPFGGMFFARPAALQLLANERWTYGDYRRSGGKRSVSLARVQERLLVPAAAELGFHSRNVLTAEHFEISHTALEYKVDELSSTVSGYPVEQIALLHRAGRIGRGGPVSLVRMFLRAKHPRIAHIFLPMMSLVERVYLGVRTVSSESRDVGSRLRARRRNR</sequence>
<dbReference type="RefSeq" id="WP_195693215.1">
    <property type="nucleotide sequence ID" value="NZ_CP064760.1"/>
</dbReference>
<dbReference type="InterPro" id="IPR007739">
    <property type="entry name" value="RgpF"/>
</dbReference>
<evidence type="ECO:0000313" key="2">
    <source>
        <dbReference type="Proteomes" id="UP000594480"/>
    </source>
</evidence>
<dbReference type="EMBL" id="CP064760">
    <property type="protein sequence ID" value="QPE05197.1"/>
    <property type="molecule type" value="Genomic_DNA"/>
</dbReference>